<evidence type="ECO:0000313" key="5">
    <source>
        <dbReference type="Proteomes" id="UP000029990"/>
    </source>
</evidence>
<dbReference type="SMART" id="SM00382">
    <property type="entry name" value="AAA"/>
    <property type="match status" value="1"/>
</dbReference>
<dbReference type="SUPFAM" id="SSF52540">
    <property type="entry name" value="P-loop containing nucleoside triphosphate hydrolases"/>
    <property type="match status" value="1"/>
</dbReference>
<evidence type="ECO:0000256" key="2">
    <source>
        <dbReference type="ARBA" id="ARBA00022840"/>
    </source>
</evidence>
<dbReference type="PROSITE" id="PS50893">
    <property type="entry name" value="ABC_TRANSPORTER_2"/>
    <property type="match status" value="1"/>
</dbReference>
<feature type="domain" description="ABC transporter" evidence="3">
    <location>
        <begin position="10"/>
        <end position="246"/>
    </location>
</feature>
<dbReference type="InterPro" id="IPR015854">
    <property type="entry name" value="ABC_transpr_LolD-like"/>
</dbReference>
<gene>
    <name evidence="4" type="ORF">N798_16475</name>
</gene>
<accession>A0ABR4X9L2</accession>
<organism evidence="4 5">
    <name type="scientific">Knoellia flava TL1</name>
    <dbReference type="NCBI Taxonomy" id="1385518"/>
    <lineage>
        <taxon>Bacteria</taxon>
        <taxon>Bacillati</taxon>
        <taxon>Actinomycetota</taxon>
        <taxon>Actinomycetes</taxon>
        <taxon>Micrococcales</taxon>
        <taxon>Intrasporangiaceae</taxon>
        <taxon>Knoellia</taxon>
    </lineage>
</organism>
<dbReference type="Gene3D" id="3.40.50.300">
    <property type="entry name" value="P-loop containing nucleotide triphosphate hydrolases"/>
    <property type="match status" value="1"/>
</dbReference>
<dbReference type="Proteomes" id="UP000029990">
    <property type="component" value="Unassembled WGS sequence"/>
</dbReference>
<dbReference type="Pfam" id="PF00005">
    <property type="entry name" value="ABC_tran"/>
    <property type="match status" value="1"/>
</dbReference>
<dbReference type="PANTHER" id="PTHR24220">
    <property type="entry name" value="IMPORT ATP-BINDING PROTEIN"/>
    <property type="match status" value="1"/>
</dbReference>
<keyword evidence="5" id="KW-1185">Reference proteome</keyword>
<protein>
    <submittedName>
        <fullName evidence="4">ABC transporter ATP-binding protein</fullName>
    </submittedName>
</protein>
<evidence type="ECO:0000256" key="1">
    <source>
        <dbReference type="ARBA" id="ARBA00022741"/>
    </source>
</evidence>
<dbReference type="InterPro" id="IPR027417">
    <property type="entry name" value="P-loop_NTPase"/>
</dbReference>
<sequence length="291" mass="30708">MVTGLPVLTAGLVHIYRAEHHDVAALAGVDLSVQAGEMLALLGPSGAGKSTLLTLFGGLLRPSAGRIRIGDHELSRMSEPDLDALRGREVGIVLQGASRNLIPHKTMRENVAFAQGSRRSRGDVVPVDEVLDLVRLGERADLPLSSLTPGELQRGALAVAVSTKPGLLLGDEPTSQLDHDARDQVLQTLADINATWGTTVIVVTHDPEVAARMPRTVTIRDGRVGAEGREGEEFAVVSADGSVPLPPHVLATLTPGTLVRLVESDAGWTLVRDELDDIDDIDGEVPDGSAL</sequence>
<evidence type="ECO:0000259" key="3">
    <source>
        <dbReference type="PROSITE" id="PS50893"/>
    </source>
</evidence>
<dbReference type="InterPro" id="IPR003593">
    <property type="entry name" value="AAA+_ATPase"/>
</dbReference>
<dbReference type="InterPro" id="IPR003439">
    <property type="entry name" value="ABC_transporter-like_ATP-bd"/>
</dbReference>
<dbReference type="EMBL" id="AVPI01000077">
    <property type="protein sequence ID" value="KGN28910.1"/>
    <property type="molecule type" value="Genomic_DNA"/>
</dbReference>
<dbReference type="GO" id="GO:0005524">
    <property type="term" value="F:ATP binding"/>
    <property type="evidence" value="ECO:0007669"/>
    <property type="project" value="UniProtKB-KW"/>
</dbReference>
<keyword evidence="1" id="KW-0547">Nucleotide-binding</keyword>
<name>A0ABR4X9L2_9MICO</name>
<proteinExistence type="predicted"/>
<reference evidence="4 5" key="1">
    <citation type="submission" date="2013-08" db="EMBL/GenBank/DDBJ databases">
        <title>The genome sequence of Knoellia flava.</title>
        <authorList>
            <person name="Zhu W."/>
            <person name="Wang G."/>
        </authorList>
    </citation>
    <scope>NUCLEOTIDE SEQUENCE [LARGE SCALE GENOMIC DNA]</scope>
    <source>
        <strain evidence="4 5">TL1</strain>
    </source>
</reference>
<comment type="caution">
    <text evidence="4">The sequence shown here is derived from an EMBL/GenBank/DDBJ whole genome shotgun (WGS) entry which is preliminary data.</text>
</comment>
<keyword evidence="2 4" id="KW-0067">ATP-binding</keyword>
<evidence type="ECO:0000313" key="4">
    <source>
        <dbReference type="EMBL" id="KGN28910.1"/>
    </source>
</evidence>